<evidence type="ECO:0000313" key="2">
    <source>
        <dbReference type="Proteomes" id="UP000188726"/>
    </source>
</evidence>
<evidence type="ECO:0008006" key="3">
    <source>
        <dbReference type="Google" id="ProtNLM"/>
    </source>
</evidence>
<name>A0AB36K8L0_9GAMM</name>
<evidence type="ECO:0000313" key="1">
    <source>
        <dbReference type="EMBL" id="OOE45526.1"/>
    </source>
</evidence>
<accession>A0AB36K8L0</accession>
<dbReference type="Proteomes" id="UP000188726">
    <property type="component" value="Unassembled WGS sequence"/>
</dbReference>
<organism evidence="1 2">
    <name type="scientific">Salinivibrio kushneri</name>
    <dbReference type="NCBI Taxonomy" id="1908198"/>
    <lineage>
        <taxon>Bacteria</taxon>
        <taxon>Pseudomonadati</taxon>
        <taxon>Pseudomonadota</taxon>
        <taxon>Gammaproteobacteria</taxon>
        <taxon>Vibrionales</taxon>
        <taxon>Vibrionaceae</taxon>
        <taxon>Salinivibrio</taxon>
    </lineage>
</organism>
<dbReference type="EMBL" id="MUEO01000006">
    <property type="protein sequence ID" value="OOE45526.1"/>
    <property type="molecule type" value="Genomic_DNA"/>
</dbReference>
<protein>
    <recommendedName>
        <fullName evidence="3">Zinc ribbon domain-containing protein</fullName>
    </recommendedName>
</protein>
<dbReference type="AlphaFoldDB" id="A0AB36K8L0"/>
<gene>
    <name evidence="1" type="ORF">BZG09_03725</name>
</gene>
<comment type="caution">
    <text evidence="1">The sequence shown here is derived from an EMBL/GenBank/DDBJ whole genome shotgun (WGS) entry which is preliminary data.</text>
</comment>
<proteinExistence type="predicted"/>
<reference evidence="1 2" key="1">
    <citation type="journal article" date="2017" name="Genome Announc.">
        <title>Draft Genome Sequences of Salinivibrio proteolyticus, Salinivibrio sharmensis, Salinivibrio siamensis, Salinivibrio costicola subsp. alcaliphilus, Salinivibrio costicola subsp. vallismortis, and 29 New Isolates Belonging to the Genus Salinivibrio.</title>
        <authorList>
            <person name="Lopez-Hermoso C."/>
            <person name="de la Haba R.R."/>
            <person name="Sanchez-Porro C."/>
            <person name="Bayliss S.C."/>
            <person name="Feil E.J."/>
            <person name="Ventosa A."/>
        </authorList>
    </citation>
    <scope>NUCLEOTIDE SEQUENCE [LARGE SCALE GENOMIC DNA]</scope>
    <source>
        <strain evidence="1 2">IC202</strain>
    </source>
</reference>
<sequence length="132" mass="14814">MNIECPHCNTDNEIELTENIQCNKCEKSFTDLKLSKRQLMSAGTALLLGAFGGYKADAAFDEDRYPLAVEYAIVDTCANSSKNMISVGRYETKRDVCLCALEKTEQSVPYSDYKSDKTLFLNHFKSNARNCS</sequence>
<dbReference type="RefSeq" id="WP_077457072.1">
    <property type="nucleotide sequence ID" value="NZ_MUEO01000006.1"/>
</dbReference>